<evidence type="ECO:0000256" key="2">
    <source>
        <dbReference type="ARBA" id="ARBA00002803"/>
    </source>
</evidence>
<dbReference type="Pfam" id="PF00677">
    <property type="entry name" value="Lum_binding"/>
    <property type="match status" value="2"/>
</dbReference>
<feature type="repeat" description="Lumazine-binding" evidence="11">
    <location>
        <begin position="97"/>
        <end position="193"/>
    </location>
</feature>
<keyword evidence="7" id="KW-0686">Riboflavin biosynthesis</keyword>
<evidence type="ECO:0000313" key="14">
    <source>
        <dbReference type="Proteomes" id="UP000199411"/>
    </source>
</evidence>
<evidence type="ECO:0000313" key="13">
    <source>
        <dbReference type="EMBL" id="SDC06932.1"/>
    </source>
</evidence>
<dbReference type="InterPro" id="IPR026017">
    <property type="entry name" value="Lumazine-bd_dom"/>
</dbReference>
<gene>
    <name evidence="13" type="ORF">SAMN05660835_00254</name>
</gene>
<keyword evidence="9" id="KW-0677">Repeat</keyword>
<evidence type="ECO:0000256" key="8">
    <source>
        <dbReference type="ARBA" id="ARBA00022679"/>
    </source>
</evidence>
<dbReference type="EMBL" id="FMYU01000002">
    <property type="protein sequence ID" value="SDC06932.1"/>
    <property type="molecule type" value="Genomic_DNA"/>
</dbReference>
<dbReference type="Proteomes" id="UP000199411">
    <property type="component" value="Unassembled WGS sequence"/>
</dbReference>
<evidence type="ECO:0000256" key="11">
    <source>
        <dbReference type="PROSITE-ProRule" id="PRU00524"/>
    </source>
</evidence>
<proteinExistence type="predicted"/>
<evidence type="ECO:0000256" key="5">
    <source>
        <dbReference type="ARBA" id="ARBA00012827"/>
    </source>
</evidence>
<evidence type="ECO:0000256" key="9">
    <source>
        <dbReference type="ARBA" id="ARBA00022737"/>
    </source>
</evidence>
<evidence type="ECO:0000256" key="1">
    <source>
        <dbReference type="ARBA" id="ARBA00000968"/>
    </source>
</evidence>
<accession>A0A1G6IK20</accession>
<dbReference type="EC" id="2.5.1.9" evidence="5 10"/>
<feature type="domain" description="Lumazine-binding" evidence="12">
    <location>
        <begin position="1"/>
        <end position="96"/>
    </location>
</feature>
<keyword evidence="14" id="KW-1185">Reference proteome</keyword>
<dbReference type="FunFam" id="2.40.30.20:FF:000004">
    <property type="entry name" value="Riboflavin synthase, alpha subunit"/>
    <property type="match status" value="1"/>
</dbReference>
<dbReference type="AlphaFoldDB" id="A0A1G6IK20"/>
<evidence type="ECO:0000256" key="6">
    <source>
        <dbReference type="ARBA" id="ARBA00013950"/>
    </source>
</evidence>
<dbReference type="NCBIfam" id="NF009566">
    <property type="entry name" value="PRK13020.1"/>
    <property type="match status" value="1"/>
</dbReference>
<organism evidence="13 14">
    <name type="scientific">Desulfurella multipotens</name>
    <dbReference type="NCBI Taxonomy" id="79269"/>
    <lineage>
        <taxon>Bacteria</taxon>
        <taxon>Pseudomonadati</taxon>
        <taxon>Campylobacterota</taxon>
        <taxon>Desulfurellia</taxon>
        <taxon>Desulfurellales</taxon>
        <taxon>Desulfurellaceae</taxon>
        <taxon>Desulfurella</taxon>
    </lineage>
</organism>
<dbReference type="GO" id="GO:0009231">
    <property type="term" value="P:riboflavin biosynthetic process"/>
    <property type="evidence" value="ECO:0007669"/>
    <property type="project" value="UniProtKB-KW"/>
</dbReference>
<evidence type="ECO:0000259" key="12">
    <source>
        <dbReference type="PROSITE" id="PS51177"/>
    </source>
</evidence>
<evidence type="ECO:0000256" key="4">
    <source>
        <dbReference type="ARBA" id="ARBA00011233"/>
    </source>
</evidence>
<evidence type="ECO:0000256" key="3">
    <source>
        <dbReference type="ARBA" id="ARBA00004887"/>
    </source>
</evidence>
<feature type="repeat" description="Lumazine-binding" evidence="11">
    <location>
        <begin position="1"/>
        <end position="96"/>
    </location>
</feature>
<keyword evidence="8" id="KW-0808">Transferase</keyword>
<feature type="domain" description="Lumazine-binding" evidence="12">
    <location>
        <begin position="97"/>
        <end position="193"/>
    </location>
</feature>
<dbReference type="NCBIfam" id="TIGR00187">
    <property type="entry name" value="ribE"/>
    <property type="match status" value="1"/>
</dbReference>
<name>A0A1G6IK20_9BACT</name>
<dbReference type="GO" id="GO:0004746">
    <property type="term" value="F:riboflavin synthase activity"/>
    <property type="evidence" value="ECO:0007669"/>
    <property type="project" value="UniProtKB-UniRule"/>
</dbReference>
<reference evidence="14" key="1">
    <citation type="submission" date="2016-10" db="EMBL/GenBank/DDBJ databases">
        <authorList>
            <person name="Varghese N."/>
            <person name="Submissions S."/>
        </authorList>
    </citation>
    <scope>NUCLEOTIDE SEQUENCE [LARGE SCALE GENOMIC DNA]</scope>
    <source>
        <strain evidence="14">DSM 8415</strain>
    </source>
</reference>
<dbReference type="InterPro" id="IPR001783">
    <property type="entry name" value="Lumazine-bd"/>
</dbReference>
<dbReference type="FunFam" id="2.40.30.20:FF:000003">
    <property type="entry name" value="Riboflavin synthase, alpha subunit"/>
    <property type="match status" value="1"/>
</dbReference>
<dbReference type="CDD" id="cd00402">
    <property type="entry name" value="Riboflavin_synthase_like"/>
    <property type="match status" value="1"/>
</dbReference>
<protein>
    <recommendedName>
        <fullName evidence="6 10">Riboflavin synthase</fullName>
        <ecNumber evidence="5 10">2.5.1.9</ecNumber>
    </recommendedName>
</protein>
<dbReference type="PROSITE" id="PS51177">
    <property type="entry name" value="LUMAZINE_BIND"/>
    <property type="match status" value="2"/>
</dbReference>
<comment type="function">
    <text evidence="2">Catalyzes the dismutation of two molecules of 6,7-dimethyl-8-ribityllumazine, resulting in the formation of riboflavin and 5-amino-6-(D-ribitylamino)uracil.</text>
</comment>
<comment type="subunit">
    <text evidence="4">Homotrimer.</text>
</comment>
<dbReference type="OrthoDB" id="9788537at2"/>
<dbReference type="SUPFAM" id="SSF63380">
    <property type="entry name" value="Riboflavin synthase domain-like"/>
    <property type="match status" value="2"/>
</dbReference>
<sequence length="200" mass="22416">MFTGIVEEVGKVKSIREKSGGLSLFIEATHVLDDLKMGDSIAVNGACLTCTKLEHKGFWADVSKETLDKTNLKYASVGEYLNLERALKLSDRLSGHIVLGHVDCTANLLSIKNTGEFYILRVQLPKDINNYVILKGSVCVDGMSLTVSNLTENYFEVAVIPHTFENTTLKFRKPAYKLNIEADYFGKFIEKYLKNLKEVK</sequence>
<dbReference type="PANTHER" id="PTHR21098">
    <property type="entry name" value="RIBOFLAVIN SYNTHASE ALPHA CHAIN"/>
    <property type="match status" value="1"/>
</dbReference>
<dbReference type="InterPro" id="IPR023366">
    <property type="entry name" value="ATP_synth_asu-like_sf"/>
</dbReference>
<comment type="pathway">
    <text evidence="3">Cofactor biosynthesis; riboflavin biosynthesis; riboflavin from 2-hydroxy-3-oxobutyl phosphate and 5-amino-6-(D-ribitylamino)uracil: step 2/2.</text>
</comment>
<evidence type="ECO:0000256" key="10">
    <source>
        <dbReference type="NCBIfam" id="TIGR00187"/>
    </source>
</evidence>
<dbReference type="InterPro" id="IPR017938">
    <property type="entry name" value="Riboflavin_synthase-like_b-brl"/>
</dbReference>
<comment type="catalytic activity">
    <reaction evidence="1">
        <text>2 6,7-dimethyl-8-(1-D-ribityl)lumazine + H(+) = 5-amino-6-(D-ribitylamino)uracil + riboflavin</text>
        <dbReference type="Rhea" id="RHEA:20772"/>
        <dbReference type="ChEBI" id="CHEBI:15378"/>
        <dbReference type="ChEBI" id="CHEBI:15934"/>
        <dbReference type="ChEBI" id="CHEBI:57986"/>
        <dbReference type="ChEBI" id="CHEBI:58201"/>
        <dbReference type="EC" id="2.5.1.9"/>
    </reaction>
</comment>
<dbReference type="PIRSF" id="PIRSF000498">
    <property type="entry name" value="Riboflavin_syn_A"/>
    <property type="match status" value="1"/>
</dbReference>
<dbReference type="RefSeq" id="WP_092127619.1">
    <property type="nucleotide sequence ID" value="NZ_FMYU01000002.1"/>
</dbReference>
<dbReference type="PANTHER" id="PTHR21098:SF12">
    <property type="entry name" value="RIBOFLAVIN SYNTHASE"/>
    <property type="match status" value="1"/>
</dbReference>
<dbReference type="Gene3D" id="2.40.30.20">
    <property type="match status" value="2"/>
</dbReference>
<dbReference type="NCBIfam" id="NF006767">
    <property type="entry name" value="PRK09289.1"/>
    <property type="match status" value="1"/>
</dbReference>
<evidence type="ECO:0000256" key="7">
    <source>
        <dbReference type="ARBA" id="ARBA00022619"/>
    </source>
</evidence>